<evidence type="ECO:0000313" key="2">
    <source>
        <dbReference type="Proteomes" id="UP000569951"/>
    </source>
</evidence>
<gene>
    <name evidence="1" type="ORF">HNR42_003337</name>
</gene>
<accession>A0A841I2H2</accession>
<keyword evidence="2" id="KW-1185">Reference proteome</keyword>
<sequence>MLFFEGTNPAEEKQPGLELATFRIRVGHVIFVNVGDTRIDGKITGVYTSPPSPARNTLEIAAQYLSTGNAAAAVEGRVEIRGGNGDVVATMPIDRKVALPGATTLFVGSLGSALPKGDYSALIILNYGDKQRDVVGEVTFRLEQDLAPGPSAATPGS</sequence>
<proteinExistence type="predicted"/>
<protein>
    <submittedName>
        <fullName evidence="1">Uncharacterized protein</fullName>
    </submittedName>
</protein>
<reference evidence="1 2" key="1">
    <citation type="submission" date="2020-08" db="EMBL/GenBank/DDBJ databases">
        <title>Genomic Encyclopedia of Type Strains, Phase IV (KMG-IV): sequencing the most valuable type-strain genomes for metagenomic binning, comparative biology and taxonomic classification.</title>
        <authorList>
            <person name="Goeker M."/>
        </authorList>
    </citation>
    <scope>NUCLEOTIDE SEQUENCE [LARGE SCALE GENOMIC DNA]</scope>
    <source>
        <strain evidence="1 2">DSM 21458</strain>
    </source>
</reference>
<dbReference type="AlphaFoldDB" id="A0A841I2H2"/>
<comment type="caution">
    <text evidence="1">The sequence shown here is derived from an EMBL/GenBank/DDBJ whole genome shotgun (WGS) entry which is preliminary data.</text>
</comment>
<dbReference type="RefSeq" id="WP_183988614.1">
    <property type="nucleotide sequence ID" value="NZ_JACHHG010000016.1"/>
</dbReference>
<organism evidence="1 2">
    <name type="scientific">Deinobacterium chartae</name>
    <dbReference type="NCBI Taxonomy" id="521158"/>
    <lineage>
        <taxon>Bacteria</taxon>
        <taxon>Thermotogati</taxon>
        <taxon>Deinococcota</taxon>
        <taxon>Deinococci</taxon>
        <taxon>Deinococcales</taxon>
        <taxon>Deinococcaceae</taxon>
        <taxon>Deinobacterium</taxon>
    </lineage>
</organism>
<evidence type="ECO:0000313" key="1">
    <source>
        <dbReference type="EMBL" id="MBB6099877.1"/>
    </source>
</evidence>
<dbReference type="EMBL" id="JACHHG010000016">
    <property type="protein sequence ID" value="MBB6099877.1"/>
    <property type="molecule type" value="Genomic_DNA"/>
</dbReference>
<name>A0A841I2H2_9DEIO</name>
<dbReference type="Proteomes" id="UP000569951">
    <property type="component" value="Unassembled WGS sequence"/>
</dbReference>